<evidence type="ECO:0000313" key="8">
    <source>
        <dbReference type="EMBL" id="BAY57217.1"/>
    </source>
</evidence>
<evidence type="ECO:0000256" key="2">
    <source>
        <dbReference type="ARBA" id="ARBA00022475"/>
    </source>
</evidence>
<comment type="subcellular location">
    <subcellularLocation>
        <location evidence="1">Cell membrane</location>
        <topology evidence="1">Multi-pass membrane protein</topology>
    </subcellularLocation>
</comment>
<evidence type="ECO:0000256" key="1">
    <source>
        <dbReference type="ARBA" id="ARBA00004651"/>
    </source>
</evidence>
<dbReference type="NCBIfam" id="NF005628">
    <property type="entry name" value="PRK07377.1-4"/>
    <property type="match status" value="1"/>
</dbReference>
<evidence type="ECO:0000256" key="6">
    <source>
        <dbReference type="SAM" id="Phobius"/>
    </source>
</evidence>
<evidence type="ECO:0000259" key="7">
    <source>
        <dbReference type="Pfam" id="PF13244"/>
    </source>
</evidence>
<evidence type="ECO:0000313" key="9">
    <source>
        <dbReference type="Proteomes" id="UP000217895"/>
    </source>
</evidence>
<organism evidence="8 9">
    <name type="scientific">Leptolyngbya boryana NIES-2135</name>
    <dbReference type="NCBI Taxonomy" id="1973484"/>
    <lineage>
        <taxon>Bacteria</taxon>
        <taxon>Bacillati</taxon>
        <taxon>Cyanobacteriota</taxon>
        <taxon>Cyanophyceae</taxon>
        <taxon>Leptolyngbyales</taxon>
        <taxon>Leptolyngbyaceae</taxon>
        <taxon>Leptolyngbya group</taxon>
        <taxon>Leptolyngbya</taxon>
    </lineage>
</organism>
<dbReference type="NCBIfam" id="NF005630">
    <property type="entry name" value="PRK07377.1-6"/>
    <property type="match status" value="1"/>
</dbReference>
<feature type="domain" description="MrpA C-terminal/MbhD" evidence="7">
    <location>
        <begin position="9"/>
        <end position="72"/>
    </location>
</feature>
<dbReference type="GO" id="GO:0005886">
    <property type="term" value="C:plasma membrane"/>
    <property type="evidence" value="ECO:0007669"/>
    <property type="project" value="UniProtKB-SubCell"/>
</dbReference>
<name>A0A1Z4JKV6_LEPBY</name>
<evidence type="ECO:0000256" key="3">
    <source>
        <dbReference type="ARBA" id="ARBA00022692"/>
    </source>
</evidence>
<dbReference type="EMBL" id="AP018203">
    <property type="protein sequence ID" value="BAY57217.1"/>
    <property type="molecule type" value="Genomic_DNA"/>
</dbReference>
<keyword evidence="3 6" id="KW-0812">Transmembrane</keyword>
<dbReference type="Proteomes" id="UP000217895">
    <property type="component" value="Chromosome"/>
</dbReference>
<protein>
    <recommendedName>
        <fullName evidence="7">MrpA C-terminal/MbhD domain-containing protein</fullName>
    </recommendedName>
</protein>
<keyword evidence="9" id="KW-1185">Reference proteome</keyword>
<feature type="transmembrane region" description="Helical" evidence="6">
    <location>
        <begin position="28"/>
        <end position="45"/>
    </location>
</feature>
<accession>A0A1Z4JKV6</accession>
<sequence length="166" mass="18551">MTEVNIIAVLLPIVAAMLVFQTNPYHALIIRGILGAIAALLYAVLGAGDVGLTEALMGSLLATMLYAVAVRSSFVMRLGILTEENLEPMIENVRSIMNKHYMRVELVPFRDRQDLDQALMTKEIHATCVRDSENYNTVVRIPRLYEILQNELAFPLAQLTYKGEKS</sequence>
<proteinExistence type="predicted"/>
<dbReference type="Pfam" id="PF13244">
    <property type="entry name" value="MbhD"/>
    <property type="match status" value="1"/>
</dbReference>
<reference evidence="8 9" key="1">
    <citation type="submission" date="2017-06" db="EMBL/GenBank/DDBJ databases">
        <title>Genome sequencing of cyanobaciteial culture collection at National Institute for Environmental Studies (NIES).</title>
        <authorList>
            <person name="Hirose Y."/>
            <person name="Shimura Y."/>
            <person name="Fujisawa T."/>
            <person name="Nakamura Y."/>
            <person name="Kawachi M."/>
        </authorList>
    </citation>
    <scope>NUCLEOTIDE SEQUENCE [LARGE SCALE GENOMIC DNA]</scope>
    <source>
        <strain evidence="8 9">NIES-2135</strain>
    </source>
</reference>
<keyword evidence="5 6" id="KW-0472">Membrane</keyword>
<feature type="transmembrane region" description="Helical" evidence="6">
    <location>
        <begin position="6"/>
        <end position="21"/>
    </location>
</feature>
<dbReference type="AlphaFoldDB" id="A0A1Z4JKV6"/>
<keyword evidence="2" id="KW-1003">Cell membrane</keyword>
<evidence type="ECO:0000256" key="4">
    <source>
        <dbReference type="ARBA" id="ARBA00022989"/>
    </source>
</evidence>
<keyword evidence="4 6" id="KW-1133">Transmembrane helix</keyword>
<feature type="transmembrane region" description="Helical" evidence="6">
    <location>
        <begin position="51"/>
        <end position="70"/>
    </location>
</feature>
<gene>
    <name evidence="8" type="ORF">NIES2135_40810</name>
</gene>
<evidence type="ECO:0000256" key="5">
    <source>
        <dbReference type="ARBA" id="ARBA00023136"/>
    </source>
</evidence>
<dbReference type="InterPro" id="IPR025383">
    <property type="entry name" value="MrpA_C/MbhD"/>
</dbReference>